<dbReference type="STRING" id="990712.SAMN05216257_102339"/>
<dbReference type="PANTHER" id="PTHR43194">
    <property type="entry name" value="HYDROLASE ALPHA/BETA FOLD FAMILY"/>
    <property type="match status" value="1"/>
</dbReference>
<dbReference type="AlphaFoldDB" id="A0A1G9AZI3"/>
<dbReference type="PRINTS" id="PR00111">
    <property type="entry name" value="ABHYDROLASE"/>
</dbReference>
<name>A0A1G9AZI3_9RHOB</name>
<dbReference type="InterPro" id="IPR050228">
    <property type="entry name" value="Carboxylesterase_BioH"/>
</dbReference>
<sequence length="239" mass="26071">MGAEPLVLLPDMMSDARLFAPQIEALSREVPVMVMPMTGGDSIARLARNLLEAAPPRFAVAGLGLGGMVAMEALAQSRDRVTRLCLMDTSAQAELASVAAAREPRIIRARTGRLAEVIREEMGLPAAALDAQGRQLAETVMRMALDLGPEVFVAQSRALQRRPDQQATLRRARTPALVICGEEDRLYPLRRHEFIAQLMPLARLEVIPGAGHLPTLERPRLVTALLRRWLLAPAGRVLA</sequence>
<dbReference type="InterPro" id="IPR000073">
    <property type="entry name" value="AB_hydrolase_1"/>
</dbReference>
<dbReference type="Pfam" id="PF12697">
    <property type="entry name" value="Abhydrolase_6"/>
    <property type="match status" value="1"/>
</dbReference>
<evidence type="ECO:0000259" key="1">
    <source>
        <dbReference type="Pfam" id="PF12697"/>
    </source>
</evidence>
<dbReference type="EMBL" id="FNFV01000002">
    <property type="protein sequence ID" value="SDK32682.1"/>
    <property type="molecule type" value="Genomic_DNA"/>
</dbReference>
<protein>
    <submittedName>
        <fullName evidence="2">Pimeloyl-ACP methyl ester carboxylesterase</fullName>
    </submittedName>
</protein>
<evidence type="ECO:0000313" key="2">
    <source>
        <dbReference type="EMBL" id="SDK32682.1"/>
    </source>
</evidence>
<organism evidence="2 3">
    <name type="scientific">Meinhardsimonia xiamenensis</name>
    <dbReference type="NCBI Taxonomy" id="990712"/>
    <lineage>
        <taxon>Bacteria</taxon>
        <taxon>Pseudomonadati</taxon>
        <taxon>Pseudomonadota</taxon>
        <taxon>Alphaproteobacteria</taxon>
        <taxon>Rhodobacterales</taxon>
        <taxon>Paracoccaceae</taxon>
        <taxon>Meinhardsimonia</taxon>
    </lineage>
</organism>
<proteinExistence type="predicted"/>
<accession>A0A1G9AZI3</accession>
<feature type="domain" description="AB hydrolase-1" evidence="1">
    <location>
        <begin position="44"/>
        <end position="223"/>
    </location>
</feature>
<keyword evidence="3" id="KW-1185">Reference proteome</keyword>
<dbReference type="RefSeq" id="WP_092499027.1">
    <property type="nucleotide sequence ID" value="NZ_FNFV01000002.1"/>
</dbReference>
<dbReference type="InterPro" id="IPR029058">
    <property type="entry name" value="AB_hydrolase_fold"/>
</dbReference>
<dbReference type="Gene3D" id="3.40.50.1820">
    <property type="entry name" value="alpha/beta hydrolase"/>
    <property type="match status" value="1"/>
</dbReference>
<gene>
    <name evidence="2" type="ORF">SAMN05216257_102339</name>
</gene>
<reference evidence="3" key="1">
    <citation type="submission" date="2016-10" db="EMBL/GenBank/DDBJ databases">
        <authorList>
            <person name="Varghese N."/>
            <person name="Submissions S."/>
        </authorList>
    </citation>
    <scope>NUCLEOTIDE SEQUENCE [LARGE SCALE GENOMIC DNA]</scope>
    <source>
        <strain evidence="3">CGMCC 1.10789</strain>
    </source>
</reference>
<dbReference type="OrthoDB" id="5491135at2"/>
<dbReference type="Proteomes" id="UP000199328">
    <property type="component" value="Unassembled WGS sequence"/>
</dbReference>
<evidence type="ECO:0000313" key="3">
    <source>
        <dbReference type="Proteomes" id="UP000199328"/>
    </source>
</evidence>
<dbReference type="SUPFAM" id="SSF53474">
    <property type="entry name" value="alpha/beta-Hydrolases"/>
    <property type="match status" value="1"/>
</dbReference>
<dbReference type="PANTHER" id="PTHR43194:SF2">
    <property type="entry name" value="PEROXISOMAL MEMBRANE PROTEIN LPX1"/>
    <property type="match status" value="1"/>
</dbReference>